<dbReference type="PANTHER" id="PTHR34988">
    <property type="entry name" value="PROTEIN, PUTATIVE-RELATED"/>
    <property type="match status" value="1"/>
</dbReference>
<dbReference type="CDD" id="cd11378">
    <property type="entry name" value="DUF296"/>
    <property type="match status" value="1"/>
</dbReference>
<dbReference type="EMBL" id="MFTP01000017">
    <property type="protein sequence ID" value="OGI65525.1"/>
    <property type="molecule type" value="Genomic_DNA"/>
</dbReference>
<dbReference type="InterPro" id="IPR005175">
    <property type="entry name" value="PPC_dom"/>
</dbReference>
<reference evidence="2 3" key="1">
    <citation type="journal article" date="2016" name="Nat. Commun.">
        <title>Thousands of microbial genomes shed light on interconnected biogeochemical processes in an aquifer system.</title>
        <authorList>
            <person name="Anantharaman K."/>
            <person name="Brown C.T."/>
            <person name="Hug L.A."/>
            <person name="Sharon I."/>
            <person name="Castelle C.J."/>
            <person name="Probst A.J."/>
            <person name="Thomas B.C."/>
            <person name="Singh A."/>
            <person name="Wilkins M.J."/>
            <person name="Karaoz U."/>
            <person name="Brodie E.L."/>
            <person name="Williams K.H."/>
            <person name="Hubbard S.S."/>
            <person name="Banfield J.F."/>
        </authorList>
    </citation>
    <scope>NUCLEOTIDE SEQUENCE [LARGE SCALE GENOMIC DNA]</scope>
</reference>
<dbReference type="Pfam" id="PF03479">
    <property type="entry name" value="PCC"/>
    <property type="match status" value="1"/>
</dbReference>
<dbReference type="SUPFAM" id="SSF117856">
    <property type="entry name" value="AF0104/ALDC/Ptd012-like"/>
    <property type="match status" value="1"/>
</dbReference>
<dbReference type="InterPro" id="IPR025707">
    <property type="entry name" value="DNA_bp_PD1"/>
</dbReference>
<proteinExistence type="predicted"/>
<dbReference type="AlphaFoldDB" id="A0A1F6V7D4"/>
<accession>A0A1F6V7D4</accession>
<protein>
    <recommendedName>
        <fullName evidence="1">PPC domain-containing protein</fullName>
    </recommendedName>
</protein>
<sequence length="139" mass="15730">MKTILHEGSQFVLRFDRGDEIVSLLKDFCQKEKIDSGFFHALGASKNLKLSYYNFQLKKYLEKEFNEDLEIANLVGNISQSDEGLVVHVHGTFSDKEFKAFAGHVVAVEIGVTCEMVLTKFDHSMVRKFNPGVGIKILD</sequence>
<name>A0A1F6V7D4_9BACT</name>
<dbReference type="PROSITE" id="PS51742">
    <property type="entry name" value="PPC"/>
    <property type="match status" value="1"/>
</dbReference>
<evidence type="ECO:0000313" key="3">
    <source>
        <dbReference type="Proteomes" id="UP000177370"/>
    </source>
</evidence>
<dbReference type="PIRSF" id="PIRSF016702">
    <property type="entry name" value="DNA_bp_PD1"/>
    <property type="match status" value="1"/>
</dbReference>
<evidence type="ECO:0000313" key="2">
    <source>
        <dbReference type="EMBL" id="OGI65525.1"/>
    </source>
</evidence>
<evidence type="ECO:0000259" key="1">
    <source>
        <dbReference type="PROSITE" id="PS51742"/>
    </source>
</evidence>
<dbReference type="Gene3D" id="3.30.1330.80">
    <property type="entry name" value="Hypothetical protein, similar to alpha- acetolactate decarboxylase, domain 2"/>
    <property type="match status" value="1"/>
</dbReference>
<feature type="domain" description="PPC" evidence="1">
    <location>
        <begin position="5"/>
        <end position="139"/>
    </location>
</feature>
<organism evidence="2 3">
    <name type="scientific">Candidatus Nomurabacteria bacterium RIFCSPHIGHO2_01_FULL_40_24b</name>
    <dbReference type="NCBI Taxonomy" id="1801739"/>
    <lineage>
        <taxon>Bacteria</taxon>
        <taxon>Candidatus Nomuraibacteriota</taxon>
    </lineage>
</organism>
<dbReference type="Proteomes" id="UP000177370">
    <property type="component" value="Unassembled WGS sequence"/>
</dbReference>
<gene>
    <name evidence="2" type="ORF">A2647_03555</name>
</gene>
<comment type="caution">
    <text evidence="2">The sequence shown here is derived from an EMBL/GenBank/DDBJ whole genome shotgun (WGS) entry which is preliminary data.</text>
</comment>
<dbReference type="PANTHER" id="PTHR34988:SF1">
    <property type="entry name" value="DNA-BINDING PROTEIN"/>
    <property type="match status" value="1"/>
</dbReference>